<evidence type="ECO:0000256" key="1">
    <source>
        <dbReference type="SAM" id="MobiDB-lite"/>
    </source>
</evidence>
<name>A0AAN6XHU5_9PEZI</name>
<feature type="compositionally biased region" description="Polar residues" evidence="1">
    <location>
        <begin position="188"/>
        <end position="209"/>
    </location>
</feature>
<gene>
    <name evidence="2" type="ORF">QBC40DRAFT_71026</name>
</gene>
<organism evidence="2 3">
    <name type="scientific">Triangularia verruculosa</name>
    <dbReference type="NCBI Taxonomy" id="2587418"/>
    <lineage>
        <taxon>Eukaryota</taxon>
        <taxon>Fungi</taxon>
        <taxon>Dikarya</taxon>
        <taxon>Ascomycota</taxon>
        <taxon>Pezizomycotina</taxon>
        <taxon>Sordariomycetes</taxon>
        <taxon>Sordariomycetidae</taxon>
        <taxon>Sordariales</taxon>
        <taxon>Podosporaceae</taxon>
        <taxon>Triangularia</taxon>
    </lineage>
</organism>
<feature type="region of interest" description="Disordered" evidence="1">
    <location>
        <begin position="173"/>
        <end position="235"/>
    </location>
</feature>
<feature type="compositionally biased region" description="Pro residues" evidence="1">
    <location>
        <begin position="216"/>
        <end position="228"/>
    </location>
</feature>
<dbReference type="Proteomes" id="UP001303160">
    <property type="component" value="Unassembled WGS sequence"/>
</dbReference>
<sequence length="427" mass="48365">MIPAQDGENMEDSSVIYLHQIHGLRYSQSASTSALKLPRQIDDDIQLAKVWEYITLRRAQKYEELYGLLQLPVGNGKYLKKDLHEYLEAQQFADLIQEVRCDKSFSPTHTKMFVVKLAYQILAKEGWGARWFGGHHGTANTRTLFWPEDSTKLLFYFAMLVYRVQDNLKSRVTQQNSLARRKRDETSTRTTPPSSLDQPQIGTPETELQSDIAPITPRPSTTPRPCTPPDGHIPDVQALWESTDLAVSTRKAQRVAQLPTPPTGTSPTLPIREAPEATQPEPAQTEPEITSANSRSFFASLVSEVTINKKRKWAKSLAGLQDQDIYEVEIPPNAKLTYRIFVKDGADSSDLIHSPFEFKHTDSIISEGAFEGLMASFEQAQYRKPHMWIQTPYGRRLITTTEEWDQAVLSIYNLRRAGGVVEVDVFV</sequence>
<proteinExistence type="predicted"/>
<reference evidence="2" key="1">
    <citation type="journal article" date="2023" name="Mol. Phylogenet. Evol.">
        <title>Genome-scale phylogeny and comparative genomics of the fungal order Sordariales.</title>
        <authorList>
            <person name="Hensen N."/>
            <person name="Bonometti L."/>
            <person name="Westerberg I."/>
            <person name="Brannstrom I.O."/>
            <person name="Guillou S."/>
            <person name="Cros-Aarteil S."/>
            <person name="Calhoun S."/>
            <person name="Haridas S."/>
            <person name="Kuo A."/>
            <person name="Mondo S."/>
            <person name="Pangilinan J."/>
            <person name="Riley R."/>
            <person name="LaButti K."/>
            <person name="Andreopoulos B."/>
            <person name="Lipzen A."/>
            <person name="Chen C."/>
            <person name="Yan M."/>
            <person name="Daum C."/>
            <person name="Ng V."/>
            <person name="Clum A."/>
            <person name="Steindorff A."/>
            <person name="Ohm R.A."/>
            <person name="Martin F."/>
            <person name="Silar P."/>
            <person name="Natvig D.O."/>
            <person name="Lalanne C."/>
            <person name="Gautier V."/>
            <person name="Ament-Velasquez S.L."/>
            <person name="Kruys A."/>
            <person name="Hutchinson M.I."/>
            <person name="Powell A.J."/>
            <person name="Barry K."/>
            <person name="Miller A.N."/>
            <person name="Grigoriev I.V."/>
            <person name="Debuchy R."/>
            <person name="Gladieux P."/>
            <person name="Hiltunen Thoren M."/>
            <person name="Johannesson H."/>
        </authorList>
    </citation>
    <scope>NUCLEOTIDE SEQUENCE</scope>
    <source>
        <strain evidence="2">CBS 315.58</strain>
    </source>
</reference>
<evidence type="ECO:0000313" key="2">
    <source>
        <dbReference type="EMBL" id="KAK4200488.1"/>
    </source>
</evidence>
<keyword evidence="3" id="KW-1185">Reference proteome</keyword>
<comment type="caution">
    <text evidence="2">The sequence shown here is derived from an EMBL/GenBank/DDBJ whole genome shotgun (WGS) entry which is preliminary data.</text>
</comment>
<protein>
    <submittedName>
        <fullName evidence="2">Uncharacterized protein</fullName>
    </submittedName>
</protein>
<dbReference type="AlphaFoldDB" id="A0AAN6XHU5"/>
<feature type="region of interest" description="Disordered" evidence="1">
    <location>
        <begin position="250"/>
        <end position="290"/>
    </location>
</feature>
<accession>A0AAN6XHU5</accession>
<evidence type="ECO:0000313" key="3">
    <source>
        <dbReference type="Proteomes" id="UP001303160"/>
    </source>
</evidence>
<reference evidence="2" key="2">
    <citation type="submission" date="2023-05" db="EMBL/GenBank/DDBJ databases">
        <authorList>
            <consortium name="Lawrence Berkeley National Laboratory"/>
            <person name="Steindorff A."/>
            <person name="Hensen N."/>
            <person name="Bonometti L."/>
            <person name="Westerberg I."/>
            <person name="Brannstrom I.O."/>
            <person name="Guillou S."/>
            <person name="Cros-Aarteil S."/>
            <person name="Calhoun S."/>
            <person name="Haridas S."/>
            <person name="Kuo A."/>
            <person name="Mondo S."/>
            <person name="Pangilinan J."/>
            <person name="Riley R."/>
            <person name="Labutti K."/>
            <person name="Andreopoulos B."/>
            <person name="Lipzen A."/>
            <person name="Chen C."/>
            <person name="Yanf M."/>
            <person name="Daum C."/>
            <person name="Ng V."/>
            <person name="Clum A."/>
            <person name="Ohm R."/>
            <person name="Martin F."/>
            <person name="Silar P."/>
            <person name="Natvig D."/>
            <person name="Lalanne C."/>
            <person name="Gautier V."/>
            <person name="Ament-Velasquez S.L."/>
            <person name="Kruys A."/>
            <person name="Hutchinson M.I."/>
            <person name="Powell A.J."/>
            <person name="Barry K."/>
            <person name="Miller A.N."/>
            <person name="Grigoriev I.V."/>
            <person name="Debuchy R."/>
            <person name="Gladieux P."/>
            <person name="Thoren M.H."/>
            <person name="Johannesson H."/>
        </authorList>
    </citation>
    <scope>NUCLEOTIDE SEQUENCE</scope>
    <source>
        <strain evidence="2">CBS 315.58</strain>
    </source>
</reference>
<dbReference type="EMBL" id="MU863919">
    <property type="protein sequence ID" value="KAK4200488.1"/>
    <property type="molecule type" value="Genomic_DNA"/>
</dbReference>